<evidence type="ECO:0000313" key="1">
    <source>
        <dbReference type="EMBL" id="SFF61054.1"/>
    </source>
</evidence>
<reference evidence="1 2" key="1">
    <citation type="submission" date="2016-10" db="EMBL/GenBank/DDBJ databases">
        <authorList>
            <person name="de Groot N.N."/>
        </authorList>
    </citation>
    <scope>NUCLEOTIDE SEQUENCE [LARGE SCALE GENOMIC DNA]</scope>
    <source>
        <strain>GEY</strain>
        <strain evidence="2">DSM 9560</strain>
    </source>
</reference>
<dbReference type="STRING" id="1003.SAMN04488541_10815"/>
<sequence>MEETTTIVLQVANSKLKAFFEFLQLIDFVKVNYLLEGQEEQEQEDSFVAGSFTKGENPLLEYGKTMTLP</sequence>
<protein>
    <submittedName>
        <fullName evidence="1">Uncharacterized protein</fullName>
    </submittedName>
</protein>
<proteinExistence type="predicted"/>
<accession>A0A1I2K2G7</accession>
<keyword evidence="2" id="KW-1185">Reference proteome</keyword>
<dbReference type="EMBL" id="FONY01000081">
    <property type="protein sequence ID" value="SFF61054.1"/>
    <property type="molecule type" value="Genomic_DNA"/>
</dbReference>
<evidence type="ECO:0000313" key="2">
    <source>
        <dbReference type="Proteomes" id="UP000199513"/>
    </source>
</evidence>
<dbReference type="RefSeq" id="WP_091549544.1">
    <property type="nucleotide sequence ID" value="NZ_FONY01000081.1"/>
</dbReference>
<gene>
    <name evidence="1" type="ORF">SAMN04488541_10815</name>
</gene>
<dbReference type="AlphaFoldDB" id="A0A1I2K2G7"/>
<name>A0A1I2K2G7_9BACT</name>
<organism evidence="1 2">
    <name type="scientific">Thermoflexibacter ruber</name>
    <dbReference type="NCBI Taxonomy" id="1003"/>
    <lineage>
        <taxon>Bacteria</taxon>
        <taxon>Pseudomonadati</taxon>
        <taxon>Bacteroidota</taxon>
        <taxon>Cytophagia</taxon>
        <taxon>Cytophagales</taxon>
        <taxon>Thermoflexibacteraceae</taxon>
        <taxon>Thermoflexibacter</taxon>
    </lineage>
</organism>
<dbReference type="Proteomes" id="UP000199513">
    <property type="component" value="Unassembled WGS sequence"/>
</dbReference>